<keyword evidence="1" id="KW-0812">Transmembrane</keyword>
<dbReference type="EMBL" id="KV892119">
    <property type="protein sequence ID" value="OON21468.1"/>
    <property type="molecule type" value="Genomic_DNA"/>
</dbReference>
<dbReference type="AlphaFoldDB" id="A0A1S8X436"/>
<evidence type="ECO:0000313" key="3">
    <source>
        <dbReference type="Proteomes" id="UP000243686"/>
    </source>
</evidence>
<evidence type="ECO:0000313" key="2">
    <source>
        <dbReference type="EMBL" id="OON21468.1"/>
    </source>
</evidence>
<protein>
    <submittedName>
        <fullName evidence="2">Uncharacterized protein</fullName>
    </submittedName>
</protein>
<feature type="transmembrane region" description="Helical" evidence="1">
    <location>
        <begin position="76"/>
        <end position="94"/>
    </location>
</feature>
<feature type="transmembrane region" description="Helical" evidence="1">
    <location>
        <begin position="7"/>
        <end position="28"/>
    </location>
</feature>
<feature type="transmembrane region" description="Helical" evidence="1">
    <location>
        <begin position="114"/>
        <end position="133"/>
    </location>
</feature>
<proteinExistence type="predicted"/>
<evidence type="ECO:0000256" key="1">
    <source>
        <dbReference type="SAM" id="Phobius"/>
    </source>
</evidence>
<accession>A0A1S8X436</accession>
<dbReference type="Proteomes" id="UP000243686">
    <property type="component" value="Unassembled WGS sequence"/>
</dbReference>
<gene>
    <name evidence="2" type="ORF">X801_02634</name>
</gene>
<feature type="transmembrane region" description="Helical" evidence="1">
    <location>
        <begin position="40"/>
        <end position="64"/>
    </location>
</feature>
<organism evidence="2 3">
    <name type="scientific">Opisthorchis viverrini</name>
    <name type="common">Southeast Asian liver fluke</name>
    <dbReference type="NCBI Taxonomy" id="6198"/>
    <lineage>
        <taxon>Eukaryota</taxon>
        <taxon>Metazoa</taxon>
        <taxon>Spiralia</taxon>
        <taxon>Lophotrochozoa</taxon>
        <taxon>Platyhelminthes</taxon>
        <taxon>Trematoda</taxon>
        <taxon>Digenea</taxon>
        <taxon>Opisthorchiida</taxon>
        <taxon>Opisthorchiata</taxon>
        <taxon>Opisthorchiidae</taxon>
        <taxon>Opisthorchis</taxon>
    </lineage>
</organism>
<keyword evidence="1" id="KW-0472">Membrane</keyword>
<keyword evidence="1" id="KW-1133">Transmembrane helix</keyword>
<keyword evidence="3" id="KW-1185">Reference proteome</keyword>
<sequence length="136" mass="14314">MLPLNKGLLLAACVIGITCGAGGVVPYAKVLQSGDKTKEQWLAAVCIILALSFNLCCFVALLINACGFLSTRFTESFINVIAGFCVFLTITAYAAHNKEVFGGQTVFPSTGEWLFGGIFAGLGLFFLAALALVSNH</sequence>
<name>A0A1S8X436_OPIVI</name>
<reference evidence="2 3" key="1">
    <citation type="submission" date="2015-03" db="EMBL/GenBank/DDBJ databases">
        <title>Draft genome of the nematode, Opisthorchis viverrini.</title>
        <authorList>
            <person name="Mitreva M."/>
        </authorList>
    </citation>
    <scope>NUCLEOTIDE SEQUENCE [LARGE SCALE GENOMIC DNA]</scope>
    <source>
        <strain evidence="2">Khon Kaen</strain>
    </source>
</reference>